<sequence>MLKLIKWNSIDFGRKYLWLFIGMAASLLLAVLPENSKGSINGTMALLSAVLGIVLFQAGIAIAMTYCFRWLEKDSSLLELSLPASAWQTLLGKLVVSLAVNGLSCLFMLQLFLFIGKYSGGSIQLLNLDNLRGIPGLLLFFMTIDCTVLFSFLVTKSLRLKRGVASTVTCLLSLIILGAIIAVMISLMTAAGVLTLPTFSSQGVLKIGGTLEILSTTIPLCVLLSTIVLEYIASGLLLNRR</sequence>
<protein>
    <recommendedName>
        <fullName evidence="4">ABC-2 family transporter protein</fullName>
    </recommendedName>
</protein>
<keyword evidence="3" id="KW-1185">Reference proteome</keyword>
<organism evidence="2">
    <name type="scientific">Longilinea arvoryzae</name>
    <dbReference type="NCBI Taxonomy" id="360412"/>
    <lineage>
        <taxon>Bacteria</taxon>
        <taxon>Bacillati</taxon>
        <taxon>Chloroflexota</taxon>
        <taxon>Anaerolineae</taxon>
        <taxon>Anaerolineales</taxon>
        <taxon>Anaerolineaceae</taxon>
        <taxon>Longilinea</taxon>
    </lineage>
</organism>
<dbReference type="Proteomes" id="UP000055060">
    <property type="component" value="Unassembled WGS sequence"/>
</dbReference>
<evidence type="ECO:0000313" key="2">
    <source>
        <dbReference type="EMBL" id="GAP13386.1"/>
    </source>
</evidence>
<evidence type="ECO:0000256" key="1">
    <source>
        <dbReference type="SAM" id="Phobius"/>
    </source>
</evidence>
<dbReference type="STRING" id="360412.LARV_01139"/>
<evidence type="ECO:0008006" key="4">
    <source>
        <dbReference type="Google" id="ProtNLM"/>
    </source>
</evidence>
<evidence type="ECO:0000313" key="3">
    <source>
        <dbReference type="Proteomes" id="UP000055060"/>
    </source>
</evidence>
<keyword evidence="1" id="KW-1133">Transmembrane helix</keyword>
<keyword evidence="1" id="KW-0472">Membrane</keyword>
<dbReference type="EMBL" id="DF967972">
    <property type="protein sequence ID" value="GAP13386.1"/>
    <property type="molecule type" value="Genomic_DNA"/>
</dbReference>
<reference evidence="2" key="1">
    <citation type="submission" date="2015-07" db="EMBL/GenBank/DDBJ databases">
        <title>Draft Genome Sequences of Anaerolinea thermolimosa IMO-1, Bellilinea caldifistulae GOMI-1, Leptolinea tardivitalis YMTK-2, Levilinea saccharolytica KIBI-1,Longilinea arvoryzae KOME-1, Previously Described as Members of the Anaerolineaceae (Chloroflexi).</title>
        <authorList>
            <person name="Sekiguchi Y."/>
            <person name="Ohashi A."/>
            <person name="Matsuura N."/>
            <person name="Tourlousse M.D."/>
        </authorList>
    </citation>
    <scope>NUCLEOTIDE SEQUENCE [LARGE SCALE GENOMIC DNA]</scope>
    <source>
        <strain evidence="2">KOME-1</strain>
    </source>
</reference>
<feature type="transmembrane region" description="Helical" evidence="1">
    <location>
        <begin position="134"/>
        <end position="155"/>
    </location>
</feature>
<name>A0A0S7BIF1_9CHLR</name>
<accession>A0A0S7BIF1</accession>
<keyword evidence="1" id="KW-0812">Transmembrane</keyword>
<feature type="transmembrane region" description="Helical" evidence="1">
    <location>
        <begin position="16"/>
        <end position="33"/>
    </location>
</feature>
<feature type="transmembrane region" description="Helical" evidence="1">
    <location>
        <begin position="45"/>
        <end position="69"/>
    </location>
</feature>
<dbReference type="RefSeq" id="WP_075072724.1">
    <property type="nucleotide sequence ID" value="NZ_DF967972.1"/>
</dbReference>
<feature type="transmembrane region" description="Helical" evidence="1">
    <location>
        <begin position="90"/>
        <end position="114"/>
    </location>
</feature>
<gene>
    <name evidence="2" type="ORF">LARV_01139</name>
</gene>
<feature type="transmembrane region" description="Helical" evidence="1">
    <location>
        <begin position="213"/>
        <end position="238"/>
    </location>
</feature>
<feature type="transmembrane region" description="Helical" evidence="1">
    <location>
        <begin position="167"/>
        <end position="193"/>
    </location>
</feature>
<proteinExistence type="predicted"/>
<dbReference type="AlphaFoldDB" id="A0A0S7BIF1"/>